<reference evidence="2 3" key="1">
    <citation type="submission" date="2024-03" db="EMBL/GenBank/DDBJ databases">
        <title>WGS assembly of Saponaria officinalis var. Norfolk2.</title>
        <authorList>
            <person name="Jenkins J."/>
            <person name="Shu S."/>
            <person name="Grimwood J."/>
            <person name="Barry K."/>
            <person name="Goodstein D."/>
            <person name="Schmutz J."/>
            <person name="Leebens-Mack J."/>
            <person name="Osbourn A."/>
        </authorList>
    </citation>
    <scope>NUCLEOTIDE SEQUENCE [LARGE SCALE GENOMIC DNA]</scope>
    <source>
        <strain evidence="3">cv. Norfolk2</strain>
        <strain evidence="2">JIC</strain>
        <tissue evidence="2">Leaf</tissue>
    </source>
</reference>
<proteinExistence type="predicted"/>
<dbReference type="InterPro" id="IPR013899">
    <property type="entry name" value="DUF1771"/>
</dbReference>
<dbReference type="PANTHER" id="PTHR47812:SF2">
    <property type="entry name" value="SMR (SMALL MUTS RELATED) DOMAIN-CONTAINING PROTEIN"/>
    <property type="match status" value="1"/>
</dbReference>
<dbReference type="Gene3D" id="3.30.1370.110">
    <property type="match status" value="1"/>
</dbReference>
<dbReference type="SMART" id="SM01162">
    <property type="entry name" value="DUF1771"/>
    <property type="match status" value="1"/>
</dbReference>
<dbReference type="Proteomes" id="UP001443914">
    <property type="component" value="Unassembled WGS sequence"/>
</dbReference>
<feature type="domain" description="Smr" evidence="1">
    <location>
        <begin position="305"/>
        <end position="421"/>
    </location>
</feature>
<dbReference type="SMART" id="SM00463">
    <property type="entry name" value="SMR"/>
    <property type="match status" value="1"/>
</dbReference>
<evidence type="ECO:0000313" key="3">
    <source>
        <dbReference type="Proteomes" id="UP001443914"/>
    </source>
</evidence>
<dbReference type="PROSITE" id="PS50828">
    <property type="entry name" value="SMR"/>
    <property type="match status" value="1"/>
</dbReference>
<dbReference type="InterPro" id="IPR002625">
    <property type="entry name" value="Smr_dom"/>
</dbReference>
<gene>
    <name evidence="2" type="ORF">RND81_04G214200</name>
</gene>
<accession>A0AAW1LM01</accession>
<organism evidence="2 3">
    <name type="scientific">Saponaria officinalis</name>
    <name type="common">Common soapwort</name>
    <name type="synonym">Lychnis saponaria</name>
    <dbReference type="NCBI Taxonomy" id="3572"/>
    <lineage>
        <taxon>Eukaryota</taxon>
        <taxon>Viridiplantae</taxon>
        <taxon>Streptophyta</taxon>
        <taxon>Embryophyta</taxon>
        <taxon>Tracheophyta</taxon>
        <taxon>Spermatophyta</taxon>
        <taxon>Magnoliopsida</taxon>
        <taxon>eudicotyledons</taxon>
        <taxon>Gunneridae</taxon>
        <taxon>Pentapetalae</taxon>
        <taxon>Caryophyllales</taxon>
        <taxon>Caryophyllaceae</taxon>
        <taxon>Caryophylleae</taxon>
        <taxon>Saponaria</taxon>
    </lineage>
</organism>
<dbReference type="EMBL" id="JBDFQZ010000004">
    <property type="protein sequence ID" value="KAK9735585.1"/>
    <property type="molecule type" value="Genomic_DNA"/>
</dbReference>
<name>A0AAW1LM01_SAPOF</name>
<dbReference type="SUPFAM" id="SSF160443">
    <property type="entry name" value="SMR domain-like"/>
    <property type="match status" value="1"/>
</dbReference>
<dbReference type="PANTHER" id="PTHR47812">
    <property type="entry name" value="SMR (SMALL MUTS RELATED) DOMAIN-CONTAINING PROTEIN"/>
    <property type="match status" value="1"/>
</dbReference>
<dbReference type="AlphaFoldDB" id="A0AAW1LM01"/>
<comment type="caution">
    <text evidence="2">The sequence shown here is derived from an EMBL/GenBank/DDBJ whole genome shotgun (WGS) entry which is preliminary data.</text>
</comment>
<dbReference type="Pfam" id="PF08590">
    <property type="entry name" value="DUF1771"/>
    <property type="match status" value="1"/>
</dbReference>
<sequence length="425" mass="46879">MIASKGDSQMYKRREKSIGWAAFDQQQRQKDVEGWASDEPFPSLSGPMTVLERPKGVPGYRQLSVKPFSSVVVPSVDFLAPARDDGKNKQSEVGNYCDSNSDLVIRRLKEVYSWADDNLVGDIMAAADNDFNTASSFLKGMVSDNALEDHKCCDSVSNGTTLLKINEISVKSLEAISEPRKVRSSCPDDDSAVGKNNFTVHDEKFSDELIAINAMLGQLTCVPVEPEWEEDDVYLSCRKDAIKMMRSAARHSKAATSAFLRGDHYAAQQFSLKAQEEWESANRLNGKAAREILSIRNGSNGIWRLDLHGLHASEAVKALQERLHMIETQIYFKGSSSPGLSDGSMTRAEVLYASSSSGGKMEKPGKHDLCRPNLKWLEVITGIGNHSRGGAALPAAVRTFLIDNGYRMDEARPGVIMVRPKLRSK</sequence>
<evidence type="ECO:0000259" key="1">
    <source>
        <dbReference type="PROSITE" id="PS50828"/>
    </source>
</evidence>
<protein>
    <recommendedName>
        <fullName evidence="1">Smr domain-containing protein</fullName>
    </recommendedName>
</protein>
<dbReference type="EMBL" id="JBDFQZ010000004">
    <property type="protein sequence ID" value="KAK9735584.1"/>
    <property type="molecule type" value="Genomic_DNA"/>
</dbReference>
<dbReference type="InterPro" id="IPR036063">
    <property type="entry name" value="Smr_dom_sf"/>
</dbReference>
<evidence type="ECO:0000313" key="2">
    <source>
        <dbReference type="EMBL" id="KAK9735585.1"/>
    </source>
</evidence>
<dbReference type="EMBL" id="JBDFQZ010000004">
    <property type="protein sequence ID" value="KAK9735586.1"/>
    <property type="molecule type" value="Genomic_DNA"/>
</dbReference>
<keyword evidence="3" id="KW-1185">Reference proteome</keyword>